<dbReference type="RefSeq" id="WP_190892388.1">
    <property type="nucleotide sequence ID" value="NZ_JACJTE010000008.1"/>
</dbReference>
<comment type="caution">
    <text evidence="2">The sequence shown here is derived from an EMBL/GenBank/DDBJ whole genome shotgun (WGS) entry which is preliminary data.</text>
</comment>
<evidence type="ECO:0000313" key="3">
    <source>
        <dbReference type="Proteomes" id="UP000604661"/>
    </source>
</evidence>
<feature type="region of interest" description="Disordered" evidence="1">
    <location>
        <begin position="506"/>
        <end position="530"/>
    </location>
</feature>
<sequence length="617" mass="66476">MPQTVTEIAPDLQEAQSADEQSLALKEKPLSHDISSIPLRRPQAKLTVGEPGDQYEQEAEMMANQVMSMPDSAVQREILPKEQTQSDIYFGSGKSPGNNELTHVVQQKGYSIQRDQAEDLRDFADFGEQDQREQMQQQPPPAMQVNNISDGSAAQSKMTEIEGYRQNMQNGGRTGTVSGDEISANETAIAALSDYLVNIGEQGRTLSTFQQQLQQVRLDYGRVEGQMIHLEAMGVVDPNQSASYRAEQIVGAATGARSAQESAGGVRGNAETMRLDVQQNHDTLIQKGNDFNAAQGNARQAVHDLNSALSNLNSGIIPREANPELAAQRSAISARVSTMQSRLSTGLKVLSAIGGAAGMGTAATAAASNTLGQGLTSLGQQALGTISPDSIATAISQEWYREETNQIESQIAQANAQTREAAISVNVSQLRGAQTAMFNTLQILEAKMREYLQARDTLRNSLDQLGAAADRQRGGQGYSIIAGLLGDVDVLTVQIDTTIGLGRTEEEAAGHATQARERVEGRRNQKSGQREGGVTYYIPYQTFQLANFGRSGGLVYKASPNQIYFITAGRIPGSAYGGQGAANPIVHQTIEELQQMRQTVQGMRSVLSNSLGLTMQR</sequence>
<keyword evidence="3" id="KW-1185">Reference proteome</keyword>
<dbReference type="Proteomes" id="UP000604661">
    <property type="component" value="Unassembled WGS sequence"/>
</dbReference>
<gene>
    <name evidence="2" type="ORF">H6G95_10860</name>
</gene>
<evidence type="ECO:0000313" key="2">
    <source>
        <dbReference type="EMBL" id="MBD2561108.1"/>
    </source>
</evidence>
<evidence type="ECO:0000256" key="1">
    <source>
        <dbReference type="SAM" id="MobiDB-lite"/>
    </source>
</evidence>
<organism evidence="2 3">
    <name type="scientific">Nostoc linckia FACHB-391</name>
    <dbReference type="NCBI Taxonomy" id="2692906"/>
    <lineage>
        <taxon>Bacteria</taxon>
        <taxon>Bacillati</taxon>
        <taxon>Cyanobacteriota</taxon>
        <taxon>Cyanophyceae</taxon>
        <taxon>Nostocales</taxon>
        <taxon>Nostocaceae</taxon>
        <taxon>Nostoc</taxon>
    </lineage>
</organism>
<protein>
    <submittedName>
        <fullName evidence="2">Uncharacterized protein</fullName>
    </submittedName>
</protein>
<dbReference type="EMBL" id="JACJTE010000008">
    <property type="protein sequence ID" value="MBD2561108.1"/>
    <property type="molecule type" value="Genomic_DNA"/>
</dbReference>
<accession>A0ABR8ET40</accession>
<proteinExistence type="predicted"/>
<feature type="compositionally biased region" description="Basic and acidic residues" evidence="1">
    <location>
        <begin position="506"/>
        <end position="523"/>
    </location>
</feature>
<reference evidence="2 3" key="1">
    <citation type="journal article" date="2020" name="ISME J.">
        <title>Comparative genomics reveals insights into cyanobacterial evolution and habitat adaptation.</title>
        <authorList>
            <person name="Chen M.Y."/>
            <person name="Teng W.K."/>
            <person name="Zhao L."/>
            <person name="Hu C.X."/>
            <person name="Zhou Y.K."/>
            <person name="Han B.P."/>
            <person name="Song L.R."/>
            <person name="Shu W.S."/>
        </authorList>
    </citation>
    <scope>NUCLEOTIDE SEQUENCE [LARGE SCALE GENOMIC DNA]</scope>
    <source>
        <strain evidence="2 3">FACHB-391</strain>
    </source>
</reference>
<feature type="region of interest" description="Disordered" evidence="1">
    <location>
        <begin position="1"/>
        <end position="30"/>
    </location>
</feature>
<name>A0ABR8ET40_NOSLI</name>